<dbReference type="AlphaFoldDB" id="A0A0P7KQ62"/>
<reference evidence="4 5" key="1">
    <citation type="submission" date="2015-09" db="EMBL/GenBank/DDBJ databases">
        <title>Draft genome sequence of Aliiroseovarius crassostreae CV919-312TSm, the causative agent of Roseovarius Oyster Disease (formerly Juvenile Oyster Disease).</title>
        <authorList>
            <person name="Kessner L."/>
            <person name="Spinard E."/>
            <person name="Nelson D."/>
        </authorList>
    </citation>
    <scope>NUCLEOTIDE SEQUENCE [LARGE SCALE GENOMIC DNA]</scope>
    <source>
        <strain evidence="4 5">CV919-312</strain>
    </source>
</reference>
<evidence type="ECO:0000256" key="2">
    <source>
        <dbReference type="SAM" id="Phobius"/>
    </source>
</evidence>
<evidence type="ECO:0000313" key="5">
    <source>
        <dbReference type="Proteomes" id="UP000050471"/>
    </source>
</evidence>
<evidence type="ECO:0000313" key="4">
    <source>
        <dbReference type="EMBL" id="KPN64575.1"/>
    </source>
</evidence>
<dbReference type="Proteomes" id="UP000050471">
    <property type="component" value="Unassembled WGS sequence"/>
</dbReference>
<keyword evidence="2" id="KW-0472">Membrane</keyword>
<accession>A0A0P7KQ62</accession>
<dbReference type="RefSeq" id="WP_055188953.1">
    <property type="nucleotide sequence ID" value="NZ_FPBS01000004.1"/>
</dbReference>
<feature type="chain" id="PRO_5006141271" evidence="3">
    <location>
        <begin position="22"/>
        <end position="83"/>
    </location>
</feature>
<sequence length="83" mass="8143">MSRTLLLSTAAISLTAAPAMAHIGHVGEVAGHGHWGAIILLGAAAAVGLWGALKGAKGTEKAKADDAGEEATEEGGEEELVGA</sequence>
<dbReference type="InterPro" id="IPR046619">
    <property type="entry name" value="DUF6732"/>
</dbReference>
<gene>
    <name evidence="4" type="ORF">AKJ29_14925</name>
</gene>
<keyword evidence="3" id="KW-0732">Signal</keyword>
<protein>
    <submittedName>
        <fullName evidence="4">Uncharacterized protein</fullName>
    </submittedName>
</protein>
<feature type="signal peptide" evidence="3">
    <location>
        <begin position="1"/>
        <end position="21"/>
    </location>
</feature>
<evidence type="ECO:0000256" key="1">
    <source>
        <dbReference type="SAM" id="MobiDB-lite"/>
    </source>
</evidence>
<keyword evidence="2" id="KW-0812">Transmembrane</keyword>
<dbReference type="STRING" id="154981.AKJ29_14925"/>
<evidence type="ECO:0000256" key="3">
    <source>
        <dbReference type="SAM" id="SignalP"/>
    </source>
</evidence>
<feature type="region of interest" description="Disordered" evidence="1">
    <location>
        <begin position="59"/>
        <end position="83"/>
    </location>
</feature>
<dbReference type="EMBL" id="LKBA01000004">
    <property type="protein sequence ID" value="KPN64575.1"/>
    <property type="molecule type" value="Genomic_DNA"/>
</dbReference>
<feature type="transmembrane region" description="Helical" evidence="2">
    <location>
        <begin position="31"/>
        <end position="53"/>
    </location>
</feature>
<comment type="caution">
    <text evidence="4">The sequence shown here is derived from an EMBL/GenBank/DDBJ whole genome shotgun (WGS) entry which is preliminary data.</text>
</comment>
<organism evidence="4 5">
    <name type="scientific">Aliiroseovarius crassostreae</name>
    <dbReference type="NCBI Taxonomy" id="154981"/>
    <lineage>
        <taxon>Bacteria</taxon>
        <taxon>Pseudomonadati</taxon>
        <taxon>Pseudomonadota</taxon>
        <taxon>Alphaproteobacteria</taxon>
        <taxon>Rhodobacterales</taxon>
        <taxon>Paracoccaceae</taxon>
        <taxon>Aliiroseovarius</taxon>
    </lineage>
</organism>
<feature type="compositionally biased region" description="Acidic residues" evidence="1">
    <location>
        <begin position="67"/>
        <end position="83"/>
    </location>
</feature>
<keyword evidence="2" id="KW-1133">Transmembrane helix</keyword>
<keyword evidence="5" id="KW-1185">Reference proteome</keyword>
<name>A0A0P7KQ62_9RHOB</name>
<proteinExistence type="predicted"/>
<dbReference type="Pfam" id="PF20506">
    <property type="entry name" value="DUF6732"/>
    <property type="match status" value="1"/>
</dbReference>